<protein>
    <submittedName>
        <fullName evidence="2">Uncharacterized protein</fullName>
    </submittedName>
</protein>
<accession>A0A166MBY0</accession>
<evidence type="ECO:0000256" key="1">
    <source>
        <dbReference type="SAM" id="MobiDB-lite"/>
    </source>
</evidence>
<reference evidence="2 3" key="1">
    <citation type="journal article" date="2016" name="Mol. Biol. Evol.">
        <title>Comparative Genomics of Early-Diverging Mushroom-Forming Fungi Provides Insights into the Origins of Lignocellulose Decay Capabilities.</title>
        <authorList>
            <person name="Nagy L.G."/>
            <person name="Riley R."/>
            <person name="Tritt A."/>
            <person name="Adam C."/>
            <person name="Daum C."/>
            <person name="Floudas D."/>
            <person name="Sun H."/>
            <person name="Yadav J.S."/>
            <person name="Pangilinan J."/>
            <person name="Larsson K.H."/>
            <person name="Matsuura K."/>
            <person name="Barry K."/>
            <person name="Labutti K."/>
            <person name="Kuo R."/>
            <person name="Ohm R.A."/>
            <person name="Bhattacharya S.S."/>
            <person name="Shirouzu T."/>
            <person name="Yoshinaga Y."/>
            <person name="Martin F.M."/>
            <person name="Grigoriev I.V."/>
            <person name="Hibbett D.S."/>
        </authorList>
    </citation>
    <scope>NUCLEOTIDE SEQUENCE [LARGE SCALE GENOMIC DNA]</scope>
    <source>
        <strain evidence="2 3">HHB12029</strain>
    </source>
</reference>
<dbReference type="EMBL" id="KV427441">
    <property type="protein sequence ID" value="KZV77865.1"/>
    <property type="molecule type" value="Genomic_DNA"/>
</dbReference>
<keyword evidence="3" id="KW-1185">Reference proteome</keyword>
<feature type="region of interest" description="Disordered" evidence="1">
    <location>
        <begin position="86"/>
        <end position="108"/>
    </location>
</feature>
<proteinExistence type="predicted"/>
<gene>
    <name evidence="2" type="ORF">EXIGLDRAFT_784669</name>
</gene>
<dbReference type="Proteomes" id="UP000077266">
    <property type="component" value="Unassembled WGS sequence"/>
</dbReference>
<evidence type="ECO:0000313" key="2">
    <source>
        <dbReference type="EMBL" id="KZV77865.1"/>
    </source>
</evidence>
<dbReference type="OrthoDB" id="2658103at2759"/>
<dbReference type="Gene3D" id="3.60.130.30">
    <property type="match status" value="1"/>
</dbReference>
<evidence type="ECO:0000313" key="3">
    <source>
        <dbReference type="Proteomes" id="UP000077266"/>
    </source>
</evidence>
<organism evidence="2 3">
    <name type="scientific">Exidia glandulosa HHB12029</name>
    <dbReference type="NCBI Taxonomy" id="1314781"/>
    <lineage>
        <taxon>Eukaryota</taxon>
        <taxon>Fungi</taxon>
        <taxon>Dikarya</taxon>
        <taxon>Basidiomycota</taxon>
        <taxon>Agaricomycotina</taxon>
        <taxon>Agaricomycetes</taxon>
        <taxon>Auriculariales</taxon>
        <taxon>Exidiaceae</taxon>
        <taxon>Exidia</taxon>
    </lineage>
</organism>
<name>A0A166MBY0_EXIGL</name>
<sequence>MHMQAHPEKYLVIDTSAVIQDRDGNTLVSMLGLDGAAVERVRRTMRNPTDAEVFEAVRNMDMSHSPILPEVMDDFMQKTKTTLNVADYAPDSGTNSRHKPNKDGRLPRHYGTYKLSDAFVRELRKKQAEHVLPGYTPAPFETEFRETATTCHYMQAWHQSGHRDQHDMTPSADIWGNSRVGVGHRVQAYHLQTSVIRRILRDVAEVTMSPEQFARYHSAFKAGRMFKDAEGIFLGQVTVSNALSYTHADSLDGKDGVCMSFSSYGHRGTMIIFPDLGTILRYDPTDLCVFRSAELMHFVTDWEATPMGPRDIVTPGRTAAVFLTPSATLRDLDGKRPDSFRNSGGGLFTWTEL</sequence>
<dbReference type="InParanoid" id="A0A166MBY0"/>
<dbReference type="AlphaFoldDB" id="A0A166MBY0"/>